<keyword evidence="6 13" id="KW-0808">Transferase</keyword>
<accession>A0A0R1HMZ6</accession>
<dbReference type="PATRIC" id="fig|1302272.5.peg.1755"/>
<comment type="catalytic activity">
    <reaction evidence="11 13">
        <text>L-homoserine + ATP = O-phospho-L-homoserine + ADP + H(+)</text>
        <dbReference type="Rhea" id="RHEA:13985"/>
        <dbReference type="ChEBI" id="CHEBI:15378"/>
        <dbReference type="ChEBI" id="CHEBI:30616"/>
        <dbReference type="ChEBI" id="CHEBI:57476"/>
        <dbReference type="ChEBI" id="CHEBI:57590"/>
        <dbReference type="ChEBI" id="CHEBI:456216"/>
        <dbReference type="EC" id="2.7.1.39"/>
    </reaction>
</comment>
<name>A0A0R1HMZ6_9LACO</name>
<keyword evidence="10 13" id="KW-0067">ATP-binding</keyword>
<evidence type="ECO:0000259" key="14">
    <source>
        <dbReference type="Pfam" id="PF00288"/>
    </source>
</evidence>
<dbReference type="NCBIfam" id="TIGR00191">
    <property type="entry name" value="thrB"/>
    <property type="match status" value="1"/>
</dbReference>
<dbReference type="EC" id="2.7.1.39" evidence="3 13"/>
<dbReference type="SUPFAM" id="SSF54211">
    <property type="entry name" value="Ribosomal protein S5 domain 2-like"/>
    <property type="match status" value="1"/>
</dbReference>
<dbReference type="OrthoDB" id="9769912at2"/>
<comment type="pathway">
    <text evidence="1 13">Amino-acid biosynthesis; L-threonine biosynthesis; L-threonine from L-aspartate: step 4/5.</text>
</comment>
<dbReference type="UniPathway" id="UPA00050">
    <property type="reaction ID" value="UER00064"/>
</dbReference>
<dbReference type="EMBL" id="AZCX01000004">
    <property type="protein sequence ID" value="KRK48000.1"/>
    <property type="molecule type" value="Genomic_DNA"/>
</dbReference>
<dbReference type="InterPro" id="IPR014721">
    <property type="entry name" value="Ribsml_uS5_D2-typ_fold_subgr"/>
</dbReference>
<dbReference type="Pfam" id="PF00288">
    <property type="entry name" value="GHMP_kinases_N"/>
    <property type="match status" value="1"/>
</dbReference>
<keyword evidence="7 13" id="KW-0791">Threonine biosynthesis</keyword>
<evidence type="ECO:0000256" key="10">
    <source>
        <dbReference type="ARBA" id="ARBA00022840"/>
    </source>
</evidence>
<comment type="subcellular location">
    <subcellularLocation>
        <location evidence="13">Cytoplasm</location>
    </subcellularLocation>
</comment>
<comment type="caution">
    <text evidence="16">The sequence shown here is derived from an EMBL/GenBank/DDBJ whole genome shotgun (WGS) entry which is preliminary data.</text>
</comment>
<evidence type="ECO:0000313" key="17">
    <source>
        <dbReference type="Proteomes" id="UP000050911"/>
    </source>
</evidence>
<dbReference type="InterPro" id="IPR000870">
    <property type="entry name" value="Homoserine_kinase"/>
</dbReference>
<dbReference type="Pfam" id="PF08544">
    <property type="entry name" value="GHMP_kinases_C"/>
    <property type="match status" value="1"/>
</dbReference>
<dbReference type="SUPFAM" id="SSF55060">
    <property type="entry name" value="GHMP Kinase, C-terminal domain"/>
    <property type="match status" value="1"/>
</dbReference>
<proteinExistence type="inferred from homology"/>
<dbReference type="AlphaFoldDB" id="A0A0R1HMZ6"/>
<sequence length="292" mass="31169">MSKVVIRVPATSANMGPGFDSVGVAFQVYLTVIIEEKTEVWRVNHALGSDVPTDENNLIVQAALKADPKLAPHQLTVMSDIPVARGLGSSSTAIVAGIKIANYLGEMDLSLDDQVTLASQMEGHPDNVAPALLGDVVVANFDGDQTTSVKLQMPDLKVLAFIKNEKLLTKDSRNVLADELSRQQAVEGSSVANVFVAALASGDWQTASKMMEKDEFHEKARTKLVPELPQIRDVASKLGLHGTYLSGAGPTIATFGTEPQLTILRQKLTDLGLVGSMRILGIDRQGATVNAE</sequence>
<dbReference type="STRING" id="1302272.FC96_GL001729"/>
<dbReference type="InterPro" id="IPR020568">
    <property type="entry name" value="Ribosomal_Su5_D2-typ_SF"/>
</dbReference>
<evidence type="ECO:0000256" key="8">
    <source>
        <dbReference type="ARBA" id="ARBA00022741"/>
    </source>
</evidence>
<evidence type="ECO:0000256" key="3">
    <source>
        <dbReference type="ARBA" id="ARBA00012078"/>
    </source>
</evidence>
<evidence type="ECO:0000256" key="2">
    <source>
        <dbReference type="ARBA" id="ARBA00007370"/>
    </source>
</evidence>
<dbReference type="HAMAP" id="MF_00384">
    <property type="entry name" value="Homoser_kinase"/>
    <property type="match status" value="1"/>
</dbReference>
<feature type="binding site" evidence="13">
    <location>
        <begin position="82"/>
        <end position="92"/>
    </location>
    <ligand>
        <name>ATP</name>
        <dbReference type="ChEBI" id="CHEBI:30616"/>
    </ligand>
</feature>
<evidence type="ECO:0000259" key="15">
    <source>
        <dbReference type="Pfam" id="PF08544"/>
    </source>
</evidence>
<dbReference type="Proteomes" id="UP000050911">
    <property type="component" value="Unassembled WGS sequence"/>
</dbReference>
<feature type="domain" description="GHMP kinase C-terminal" evidence="15">
    <location>
        <begin position="196"/>
        <end position="267"/>
    </location>
</feature>
<dbReference type="GO" id="GO:0004413">
    <property type="term" value="F:homoserine kinase activity"/>
    <property type="evidence" value="ECO:0007669"/>
    <property type="project" value="UniProtKB-UniRule"/>
</dbReference>
<dbReference type="InterPro" id="IPR013750">
    <property type="entry name" value="GHMP_kinase_C_dom"/>
</dbReference>
<evidence type="ECO:0000256" key="12">
    <source>
        <dbReference type="ARBA" id="ARBA00049954"/>
    </source>
</evidence>
<comment type="similarity">
    <text evidence="2 13">Belongs to the GHMP kinase family. Homoserine kinase subfamily.</text>
</comment>
<evidence type="ECO:0000256" key="5">
    <source>
        <dbReference type="ARBA" id="ARBA00022605"/>
    </source>
</evidence>
<evidence type="ECO:0000256" key="4">
    <source>
        <dbReference type="ARBA" id="ARBA00017858"/>
    </source>
</evidence>
<keyword evidence="5 13" id="KW-0028">Amino-acid biosynthesis</keyword>
<dbReference type="PANTHER" id="PTHR20861">
    <property type="entry name" value="HOMOSERINE/4-DIPHOSPHOCYTIDYL-2-C-METHYL-D-ERYTHRITOL KINASE"/>
    <property type="match status" value="1"/>
</dbReference>
<keyword evidence="8 13" id="KW-0547">Nucleotide-binding</keyword>
<dbReference type="PANTHER" id="PTHR20861:SF1">
    <property type="entry name" value="HOMOSERINE KINASE"/>
    <property type="match status" value="1"/>
</dbReference>
<evidence type="ECO:0000256" key="11">
    <source>
        <dbReference type="ARBA" id="ARBA00049375"/>
    </source>
</evidence>
<reference evidence="16 17" key="1">
    <citation type="journal article" date="2015" name="Genome Announc.">
        <title>Expanding the biotechnology potential of lactobacilli through comparative genomics of 213 strains and associated genera.</title>
        <authorList>
            <person name="Sun Z."/>
            <person name="Harris H.M."/>
            <person name="McCann A."/>
            <person name="Guo C."/>
            <person name="Argimon S."/>
            <person name="Zhang W."/>
            <person name="Yang X."/>
            <person name="Jeffery I.B."/>
            <person name="Cooney J.C."/>
            <person name="Kagawa T.F."/>
            <person name="Liu W."/>
            <person name="Song Y."/>
            <person name="Salvetti E."/>
            <person name="Wrobel A."/>
            <person name="Rasinkangas P."/>
            <person name="Parkhill J."/>
            <person name="Rea M.C."/>
            <person name="O'Sullivan O."/>
            <person name="Ritari J."/>
            <person name="Douillard F.P."/>
            <person name="Paul Ross R."/>
            <person name="Yang R."/>
            <person name="Briner A.E."/>
            <person name="Felis G.E."/>
            <person name="de Vos W.M."/>
            <person name="Barrangou R."/>
            <person name="Klaenhammer T.R."/>
            <person name="Caufield P.W."/>
            <person name="Cui Y."/>
            <person name="Zhang H."/>
            <person name="O'Toole P.W."/>
        </authorList>
    </citation>
    <scope>NUCLEOTIDE SEQUENCE [LARGE SCALE GENOMIC DNA]</scope>
    <source>
        <strain evidence="16 17">JCM 15530</strain>
    </source>
</reference>
<evidence type="ECO:0000256" key="1">
    <source>
        <dbReference type="ARBA" id="ARBA00005015"/>
    </source>
</evidence>
<keyword evidence="13" id="KW-0963">Cytoplasm</keyword>
<dbReference type="PROSITE" id="PS00627">
    <property type="entry name" value="GHMP_KINASES_ATP"/>
    <property type="match status" value="1"/>
</dbReference>
<evidence type="ECO:0000256" key="7">
    <source>
        <dbReference type="ARBA" id="ARBA00022697"/>
    </source>
</evidence>
<dbReference type="InterPro" id="IPR006204">
    <property type="entry name" value="GHMP_kinase_N_dom"/>
</dbReference>
<dbReference type="GO" id="GO:0005524">
    <property type="term" value="F:ATP binding"/>
    <property type="evidence" value="ECO:0007669"/>
    <property type="project" value="UniProtKB-UniRule"/>
</dbReference>
<dbReference type="InterPro" id="IPR036554">
    <property type="entry name" value="GHMP_kinase_C_sf"/>
</dbReference>
<dbReference type="Gene3D" id="3.30.230.10">
    <property type="match status" value="1"/>
</dbReference>
<comment type="function">
    <text evidence="12 13">Catalyzes the ATP-dependent phosphorylation of L-homoserine to L-homoserine phosphate.</text>
</comment>
<dbReference type="PRINTS" id="PR00958">
    <property type="entry name" value="HOMSERKINASE"/>
</dbReference>
<dbReference type="GO" id="GO:0009088">
    <property type="term" value="P:threonine biosynthetic process"/>
    <property type="evidence" value="ECO:0007669"/>
    <property type="project" value="UniProtKB-UniRule"/>
</dbReference>
<dbReference type="RefSeq" id="WP_056942398.1">
    <property type="nucleotide sequence ID" value="NZ_AZCX01000004.1"/>
</dbReference>
<keyword evidence="9 13" id="KW-0418">Kinase</keyword>
<dbReference type="Gene3D" id="3.30.70.890">
    <property type="entry name" value="GHMP kinase, C-terminal domain"/>
    <property type="match status" value="1"/>
</dbReference>
<evidence type="ECO:0000313" key="16">
    <source>
        <dbReference type="EMBL" id="KRK48000.1"/>
    </source>
</evidence>
<feature type="domain" description="GHMP kinase N-terminal" evidence="14">
    <location>
        <begin position="57"/>
        <end position="134"/>
    </location>
</feature>
<dbReference type="GO" id="GO:0005737">
    <property type="term" value="C:cytoplasm"/>
    <property type="evidence" value="ECO:0007669"/>
    <property type="project" value="UniProtKB-SubCell"/>
</dbReference>
<organism evidence="16 17">
    <name type="scientific">Secundilactobacillus kimchicus JCM 15530</name>
    <dbReference type="NCBI Taxonomy" id="1302272"/>
    <lineage>
        <taxon>Bacteria</taxon>
        <taxon>Bacillati</taxon>
        <taxon>Bacillota</taxon>
        <taxon>Bacilli</taxon>
        <taxon>Lactobacillales</taxon>
        <taxon>Lactobacillaceae</taxon>
        <taxon>Secundilactobacillus</taxon>
    </lineage>
</organism>
<evidence type="ECO:0000256" key="6">
    <source>
        <dbReference type="ARBA" id="ARBA00022679"/>
    </source>
</evidence>
<evidence type="ECO:0000256" key="9">
    <source>
        <dbReference type="ARBA" id="ARBA00022777"/>
    </source>
</evidence>
<protein>
    <recommendedName>
        <fullName evidence="4 13">Homoserine kinase</fullName>
        <shortName evidence="13">HK</shortName>
        <shortName evidence="13">HSK</shortName>
        <ecNumber evidence="3 13">2.7.1.39</ecNumber>
    </recommendedName>
</protein>
<gene>
    <name evidence="13" type="primary">thrB</name>
    <name evidence="16" type="ORF">FC96_GL001729</name>
</gene>
<dbReference type="InterPro" id="IPR006203">
    <property type="entry name" value="GHMP_knse_ATP-bd_CS"/>
</dbReference>
<evidence type="ECO:0000256" key="13">
    <source>
        <dbReference type="HAMAP-Rule" id="MF_00384"/>
    </source>
</evidence>
<dbReference type="PIRSF" id="PIRSF000676">
    <property type="entry name" value="Homoser_kin"/>
    <property type="match status" value="1"/>
</dbReference>
<keyword evidence="17" id="KW-1185">Reference proteome</keyword>